<name>A0A2A3EN81_APICC</name>
<feature type="compositionally biased region" description="Polar residues" evidence="1">
    <location>
        <begin position="268"/>
        <end position="289"/>
    </location>
</feature>
<feature type="compositionally biased region" description="Polar residues" evidence="1">
    <location>
        <begin position="1022"/>
        <end position="1041"/>
    </location>
</feature>
<dbReference type="SMART" id="SM00494">
    <property type="entry name" value="ChtBD2"/>
    <property type="match status" value="1"/>
</dbReference>
<dbReference type="Proteomes" id="UP000242457">
    <property type="component" value="Unassembled WGS sequence"/>
</dbReference>
<evidence type="ECO:0000313" key="3">
    <source>
        <dbReference type="EMBL" id="PBC32501.1"/>
    </source>
</evidence>
<keyword evidence="4" id="KW-1185">Reference proteome</keyword>
<feature type="compositionally biased region" description="Basic residues" evidence="1">
    <location>
        <begin position="298"/>
        <end position="309"/>
    </location>
</feature>
<feature type="compositionally biased region" description="Basic and acidic residues" evidence="1">
    <location>
        <begin position="1281"/>
        <end position="1296"/>
    </location>
</feature>
<dbReference type="STRING" id="94128.A0A2A3EN81"/>
<feature type="region of interest" description="Disordered" evidence="1">
    <location>
        <begin position="952"/>
        <end position="972"/>
    </location>
</feature>
<reference evidence="3 4" key="1">
    <citation type="submission" date="2014-07" db="EMBL/GenBank/DDBJ databases">
        <title>Genomic and transcriptomic analysis on Apis cerana provide comprehensive insights into honey bee biology.</title>
        <authorList>
            <person name="Diao Q."/>
            <person name="Sun L."/>
            <person name="Zheng H."/>
            <person name="Zheng H."/>
            <person name="Xu S."/>
            <person name="Wang S."/>
            <person name="Zeng Z."/>
            <person name="Hu F."/>
            <person name="Su S."/>
            <person name="Wu J."/>
        </authorList>
    </citation>
    <scope>NUCLEOTIDE SEQUENCE [LARGE SCALE GENOMIC DNA]</scope>
    <source>
        <tissue evidence="3">Pupae without intestine</tissue>
    </source>
</reference>
<proteinExistence type="predicted"/>
<organism evidence="3 4">
    <name type="scientific">Apis cerana cerana</name>
    <name type="common">Oriental honeybee</name>
    <dbReference type="NCBI Taxonomy" id="94128"/>
    <lineage>
        <taxon>Eukaryota</taxon>
        <taxon>Metazoa</taxon>
        <taxon>Ecdysozoa</taxon>
        <taxon>Arthropoda</taxon>
        <taxon>Hexapoda</taxon>
        <taxon>Insecta</taxon>
        <taxon>Pterygota</taxon>
        <taxon>Neoptera</taxon>
        <taxon>Endopterygota</taxon>
        <taxon>Hymenoptera</taxon>
        <taxon>Apocrita</taxon>
        <taxon>Aculeata</taxon>
        <taxon>Apoidea</taxon>
        <taxon>Anthophila</taxon>
        <taxon>Apidae</taxon>
        <taxon>Apis</taxon>
    </lineage>
</organism>
<feature type="compositionally biased region" description="Polar residues" evidence="1">
    <location>
        <begin position="530"/>
        <end position="551"/>
    </location>
</feature>
<dbReference type="Pfam" id="PF01607">
    <property type="entry name" value="CBM_14"/>
    <property type="match status" value="1"/>
</dbReference>
<feature type="compositionally biased region" description="Polar residues" evidence="1">
    <location>
        <begin position="1217"/>
        <end position="1236"/>
    </location>
</feature>
<dbReference type="Gene3D" id="2.170.140.10">
    <property type="entry name" value="Chitin binding domain"/>
    <property type="match status" value="1"/>
</dbReference>
<feature type="compositionally biased region" description="Basic residues" evidence="1">
    <location>
        <begin position="449"/>
        <end position="460"/>
    </location>
</feature>
<sequence length="1470" mass="165882">MENEVITEVTDDHRTEGLDVTTIEVDDEIVDANVIKTANNISETINEENAVHPRRRKVLLRRRPVTTTQTSVERENRPHARRRKVIKRLRPVQNATSTTDVVPSTEQILLVSTVTPEEGEEVSTTTDASTENLATVVTVAETVDFAMTLETPTTVESVLGDDASSFDFDPVTMASTIIDNVTAIASESTTEEWTVTETDPVESTPSKFSNDILDEKFTNESPTIVSWPSSTLSSQSDRRLEAYNRTYYLDSRYVRRKFVGRRPVVPSSPENFNDRNSIVETSSYSSASGKNKLEGVSKRRKNLFVRRRPVSSSTSRTTIDEDDEEREPRLDTEEVTSRSDGETSYPTTPPIDQELEELSSRYTTTPSIIEKLSSPLASRSRNATLDEDTSSILENEDRTLGSIPSTGDRSPEIRPRYRVPVFIKKTLSTENVYPLDSNESEEADDPRSRHQNFRQPRTRYKYREIRRNRESEDESIPDATQSPSYDSSTQVRTRFYARRPPLSTTEAPVTETLIPAKKFDYAADAHRRQQQSLRTTTSRNRNEDSTTLTNSNEERAEIRNLVEEDYTTTPSPQPLITRLVTSVEESGTTERQKILIKTKYSSLTSTTKIPLQATLVPLEHPSIVTSSSIPGITLERSDEDESVNEIRQSHVERSTLPIESEFLYPSRFTTESHESSTIEIESVANTEVNRLPTLKELIGYQTNNYIATGPSPVFLNLFPLTTKSEEVLSREKNVDRVLEQVIIEKNTIFNDTELRSWNKHDDGIENDFQSNLTVDGIDAYYVEDDTLFANKKRIDREDSSEIDLKPTTMRGIPLINLLHSQVPRGFYVTKSEVDSTSKKVKIDALTTELTTLSVENNENIPSGISEKVEQSDVDGKVIIEHDNAEENLEFDVTTNLNTKLSMKNNRNGVRVEGRVESTSVSTDQVQMEKDVPSVIKFTEISIPEENVTTSSISISLSDSSPSTSQSSNESDIINSTTKKSLTNDYDTPSILNIVIPITTISSNITTDTKLLESNVTELRMESTTHSADLENSYSINSQNRGKSTKNDEEFKSILSTTTLSSTSTVETSVTDRTINVFDIQDEKIKFTSNYEFGHKFRRRGQNRYYVNRLNKDQENSTKVVERRQNSRRKIIGYRRPLRRPVFNGKAVNDSFVHEVTTLKETKANDSKRNLNDWKDMNKEGTNVEKRLMSKANQTGNEALFDEEHLRIKENIDRSESEVNSSKNTVTSRTPGNLSSTRLRKPTAFTLTPLQSKTTNTFANHRKTHLTDGKLQTVVNETLDTVDERTETSKPEKDIDQNSRAQEIAVTLADPPSVQSSTTGRPSLRNALKRKISTTVAPRTDATTSRASLRFTPALSDRQKPRTKDKTHRNSTTTRPRQRPPVVDYDYYEDEEEPVIGKSTFNGKLFLTSKGTFRCLDQGNFPHPYSCKKFITCARMVNGLVIGAEYTCPDRLSFDPVGGICNWSAGLGCKE</sequence>
<feature type="compositionally biased region" description="Low complexity" evidence="1">
    <location>
        <begin position="952"/>
        <end position="970"/>
    </location>
</feature>
<feature type="region of interest" description="Disordered" evidence="1">
    <location>
        <begin position="373"/>
        <end position="414"/>
    </location>
</feature>
<feature type="region of interest" description="Disordered" evidence="1">
    <location>
        <begin position="263"/>
        <end position="353"/>
    </location>
</feature>
<dbReference type="InterPro" id="IPR036508">
    <property type="entry name" value="Chitin-bd_dom_sf"/>
</dbReference>
<protein>
    <recommendedName>
        <fullName evidence="2">Chitin-binding type-2 domain-containing protein</fullName>
    </recommendedName>
</protein>
<dbReference type="OrthoDB" id="7617031at2759"/>
<feature type="compositionally biased region" description="Basic and acidic residues" evidence="1">
    <location>
        <begin position="461"/>
        <end position="470"/>
    </location>
</feature>
<feature type="region of interest" description="Disordered" evidence="1">
    <location>
        <begin position="1210"/>
        <end position="1242"/>
    </location>
</feature>
<dbReference type="GO" id="GO:0005576">
    <property type="term" value="C:extracellular region"/>
    <property type="evidence" value="ECO:0007669"/>
    <property type="project" value="InterPro"/>
</dbReference>
<evidence type="ECO:0000259" key="2">
    <source>
        <dbReference type="PROSITE" id="PS50940"/>
    </source>
</evidence>
<feature type="region of interest" description="Disordered" evidence="1">
    <location>
        <begin position="523"/>
        <end position="554"/>
    </location>
</feature>
<feature type="region of interest" description="Disordered" evidence="1">
    <location>
        <begin position="433"/>
        <end position="506"/>
    </location>
</feature>
<accession>A0A2A3EN81</accession>
<feature type="region of interest" description="Disordered" evidence="1">
    <location>
        <begin position="1279"/>
        <end position="1298"/>
    </location>
</feature>
<feature type="region of interest" description="Disordered" evidence="1">
    <location>
        <begin position="1022"/>
        <end position="1047"/>
    </location>
</feature>
<dbReference type="PROSITE" id="PS50940">
    <property type="entry name" value="CHIT_BIND_II"/>
    <property type="match status" value="1"/>
</dbReference>
<evidence type="ECO:0000256" key="1">
    <source>
        <dbReference type="SAM" id="MobiDB-lite"/>
    </source>
</evidence>
<dbReference type="SUPFAM" id="SSF57625">
    <property type="entry name" value="Invertebrate chitin-binding proteins"/>
    <property type="match status" value="1"/>
</dbReference>
<feature type="compositionally biased region" description="Polar residues" evidence="1">
    <location>
        <begin position="1332"/>
        <end position="1346"/>
    </location>
</feature>
<feature type="region of interest" description="Disordered" evidence="1">
    <location>
        <begin position="1309"/>
        <end position="1380"/>
    </location>
</feature>
<gene>
    <name evidence="3" type="ORF">APICC_09943</name>
</gene>
<feature type="compositionally biased region" description="Polar residues" evidence="1">
    <location>
        <begin position="478"/>
        <end position="492"/>
    </location>
</feature>
<dbReference type="InterPro" id="IPR002557">
    <property type="entry name" value="Chitin-bd_dom"/>
</dbReference>
<dbReference type="EMBL" id="KZ288215">
    <property type="protein sequence ID" value="PBC32501.1"/>
    <property type="molecule type" value="Genomic_DNA"/>
</dbReference>
<evidence type="ECO:0000313" key="4">
    <source>
        <dbReference type="Proteomes" id="UP000242457"/>
    </source>
</evidence>
<feature type="compositionally biased region" description="Basic and acidic residues" evidence="1">
    <location>
        <begin position="326"/>
        <end position="341"/>
    </location>
</feature>
<dbReference type="GO" id="GO:0008061">
    <property type="term" value="F:chitin binding"/>
    <property type="evidence" value="ECO:0007669"/>
    <property type="project" value="InterPro"/>
</dbReference>
<feature type="domain" description="Chitin-binding type-2" evidence="2">
    <location>
        <begin position="1411"/>
        <end position="1470"/>
    </location>
</feature>